<keyword evidence="11 18" id="KW-0460">Magnesium</keyword>
<keyword evidence="10 18" id="KW-0274">FAD</keyword>
<dbReference type="Pfam" id="PF02424">
    <property type="entry name" value="ApbE"/>
    <property type="match status" value="1"/>
</dbReference>
<dbReference type="GO" id="GO:0016740">
    <property type="term" value="F:transferase activity"/>
    <property type="evidence" value="ECO:0007669"/>
    <property type="project" value="UniProtKB-UniRule"/>
</dbReference>
<keyword evidence="4" id="KW-1003">Cell membrane</keyword>
<evidence type="ECO:0000256" key="6">
    <source>
        <dbReference type="ARBA" id="ARBA00022630"/>
    </source>
</evidence>
<evidence type="ECO:0000256" key="20">
    <source>
        <dbReference type="RuleBase" id="RU363002"/>
    </source>
</evidence>
<evidence type="ECO:0000256" key="12">
    <source>
        <dbReference type="ARBA" id="ARBA00023136"/>
    </source>
</evidence>
<evidence type="ECO:0000256" key="4">
    <source>
        <dbReference type="ARBA" id="ARBA00022475"/>
    </source>
</evidence>
<keyword evidence="14 20" id="KW-0449">Lipoprotein</keyword>
<keyword evidence="13" id="KW-0564">Palmitate</keyword>
<evidence type="ECO:0000256" key="18">
    <source>
        <dbReference type="PIRNR" id="PIRNR006268"/>
    </source>
</evidence>
<evidence type="ECO:0000256" key="10">
    <source>
        <dbReference type="ARBA" id="ARBA00022827"/>
    </source>
</evidence>
<sequence length="369" mass="40568">MTGFKTARRGWLTTWLAPLLMALLVSGCSEETTTRSPITLEGDIFGTFYQITLADPLTREQVEEIEQGVLDEMHAVDASMSTWREDSELSAFNQSPLGEWQPISDEFMEVLAISQSVNQQSHGAFDVTVGSLVNLWSFGPEARPREIPDEAVLEQRLSQVGMDALEIDTAEAQARRLRDVYVDLSGVAKGFATDEVAAYLDRQGIANYLVNLGGEVKVKGRRDGGKGLWRIGIEVPENGTPKAQHVVGLDDVSVATSGDYRHYFEADGKRYSHTIDPRNGRPITHRLASVTVVHPSNAWADAWATALSVMGEDEGMQAAIDQELPVVMLVRQGEGWESRVSPAFVTRFGQEMVDTLGLTVVTDDDTPLE</sequence>
<feature type="binding site" evidence="19">
    <location>
        <position position="305"/>
    </location>
    <ligand>
        <name>Mg(2+)</name>
        <dbReference type="ChEBI" id="CHEBI:18420"/>
    </ligand>
</feature>
<evidence type="ECO:0000313" key="21">
    <source>
        <dbReference type="EMBL" id="XBO71107.1"/>
    </source>
</evidence>
<evidence type="ECO:0000256" key="1">
    <source>
        <dbReference type="ARBA" id="ARBA00008282"/>
    </source>
</evidence>
<evidence type="ECO:0000256" key="9">
    <source>
        <dbReference type="ARBA" id="ARBA00022729"/>
    </source>
</evidence>
<evidence type="ECO:0000256" key="17">
    <source>
        <dbReference type="ARBA" id="ARBA00060485"/>
    </source>
</evidence>
<dbReference type="AlphaFoldDB" id="A0AAU7KI17"/>
<feature type="signal peptide" evidence="20">
    <location>
        <begin position="1"/>
        <end position="31"/>
    </location>
</feature>
<evidence type="ECO:0000256" key="13">
    <source>
        <dbReference type="ARBA" id="ARBA00023139"/>
    </source>
</evidence>
<organism evidence="21">
    <name type="scientific">Halomonas sp. RT37</name>
    <dbReference type="NCBI Taxonomy" id="2950872"/>
    <lineage>
        <taxon>Bacteria</taxon>
        <taxon>Pseudomonadati</taxon>
        <taxon>Pseudomonadota</taxon>
        <taxon>Gammaproteobacteria</taxon>
        <taxon>Oceanospirillales</taxon>
        <taxon>Halomonadaceae</taxon>
        <taxon>Halomonas</taxon>
    </lineage>
</organism>
<evidence type="ECO:0000256" key="14">
    <source>
        <dbReference type="ARBA" id="ARBA00023288"/>
    </source>
</evidence>
<comment type="function">
    <text evidence="20">Flavin transferase that catalyzes the transfer of the FMN moiety of FAD and its covalent binding to the hydroxyl group of a threonine residue in a target flavoprotein.</text>
</comment>
<comment type="similarity">
    <text evidence="1 18 20">Belongs to the ApbE family.</text>
</comment>
<dbReference type="InterPro" id="IPR003374">
    <property type="entry name" value="ApbE-like_sf"/>
</dbReference>
<dbReference type="EMBL" id="CP098827">
    <property type="protein sequence ID" value="XBO71107.1"/>
    <property type="molecule type" value="Genomic_DNA"/>
</dbReference>
<comment type="subcellular location">
    <subcellularLocation>
        <location evidence="17 20">Cell inner membrane</location>
        <topology evidence="17 20">Lipid-anchor</topology>
        <orientation evidence="17 20">Periplasmic side</orientation>
    </subcellularLocation>
</comment>
<comment type="catalytic activity">
    <reaction evidence="16 18 20">
        <text>L-threonyl-[protein] + FAD = FMN-L-threonyl-[protein] + AMP + H(+)</text>
        <dbReference type="Rhea" id="RHEA:36847"/>
        <dbReference type="Rhea" id="RHEA-COMP:11060"/>
        <dbReference type="Rhea" id="RHEA-COMP:11061"/>
        <dbReference type="ChEBI" id="CHEBI:15378"/>
        <dbReference type="ChEBI" id="CHEBI:30013"/>
        <dbReference type="ChEBI" id="CHEBI:57692"/>
        <dbReference type="ChEBI" id="CHEBI:74257"/>
        <dbReference type="ChEBI" id="CHEBI:456215"/>
        <dbReference type="EC" id="2.7.1.180"/>
    </reaction>
</comment>
<dbReference type="PANTHER" id="PTHR30040">
    <property type="entry name" value="THIAMINE BIOSYNTHESIS LIPOPROTEIN APBE"/>
    <property type="match status" value="1"/>
</dbReference>
<reference evidence="21" key="1">
    <citation type="submission" date="2022-06" db="EMBL/GenBank/DDBJ databases">
        <title>A novel DMS-producing enzyme.</title>
        <authorList>
            <person name="Zhang Y."/>
        </authorList>
    </citation>
    <scope>NUCLEOTIDE SEQUENCE</scope>
    <source>
        <strain evidence="21">RT37</strain>
    </source>
</reference>
<feature type="binding site" evidence="19">
    <location>
        <position position="186"/>
    </location>
    <ligand>
        <name>Mg(2+)</name>
        <dbReference type="ChEBI" id="CHEBI:18420"/>
    </ligand>
</feature>
<evidence type="ECO:0000256" key="2">
    <source>
        <dbReference type="ARBA" id="ARBA00011955"/>
    </source>
</evidence>
<evidence type="ECO:0000256" key="7">
    <source>
        <dbReference type="ARBA" id="ARBA00022679"/>
    </source>
</evidence>
<evidence type="ECO:0000256" key="16">
    <source>
        <dbReference type="ARBA" id="ARBA00048540"/>
    </source>
</evidence>
<evidence type="ECO:0000256" key="19">
    <source>
        <dbReference type="PIRSR" id="PIRSR006268-2"/>
    </source>
</evidence>
<dbReference type="GO" id="GO:0005886">
    <property type="term" value="C:plasma membrane"/>
    <property type="evidence" value="ECO:0007669"/>
    <property type="project" value="UniProtKB-SubCell"/>
</dbReference>
<dbReference type="InterPro" id="IPR024932">
    <property type="entry name" value="ApbE"/>
</dbReference>
<keyword evidence="12" id="KW-0472">Membrane</keyword>
<keyword evidence="6 18" id="KW-0285">Flavoprotein</keyword>
<proteinExistence type="inferred from homology"/>
<dbReference type="PANTHER" id="PTHR30040:SF2">
    <property type="entry name" value="FAD:PROTEIN FMN TRANSFERASE"/>
    <property type="match status" value="1"/>
</dbReference>
<evidence type="ECO:0000256" key="11">
    <source>
        <dbReference type="ARBA" id="ARBA00022842"/>
    </source>
</evidence>
<keyword evidence="7 18" id="KW-0808">Transferase</keyword>
<comment type="cofactor">
    <cofactor evidence="19">
        <name>Mg(2+)</name>
        <dbReference type="ChEBI" id="CHEBI:18420"/>
    </cofactor>
    <cofactor evidence="19">
        <name>Mn(2+)</name>
        <dbReference type="ChEBI" id="CHEBI:29035"/>
    </cofactor>
    <text evidence="19">Magnesium. Can also use manganese.</text>
</comment>
<evidence type="ECO:0000256" key="8">
    <source>
        <dbReference type="ARBA" id="ARBA00022723"/>
    </source>
</evidence>
<dbReference type="Gene3D" id="3.10.520.10">
    <property type="entry name" value="ApbE-like domains"/>
    <property type="match status" value="1"/>
</dbReference>
<dbReference type="FunFam" id="3.10.520.10:FF:000001">
    <property type="entry name" value="FAD:protein FMN transferase"/>
    <property type="match status" value="1"/>
</dbReference>
<dbReference type="PIRSF" id="PIRSF006268">
    <property type="entry name" value="ApbE"/>
    <property type="match status" value="1"/>
</dbReference>
<feature type="binding site" evidence="19">
    <location>
        <position position="301"/>
    </location>
    <ligand>
        <name>Mg(2+)</name>
        <dbReference type="ChEBI" id="CHEBI:18420"/>
    </ligand>
</feature>
<keyword evidence="8 18" id="KW-0479">Metal-binding</keyword>
<dbReference type="EC" id="2.7.1.180" evidence="2 18"/>
<name>A0AAU7KI17_9GAMM</name>
<keyword evidence="9 20" id="KW-0732">Signal</keyword>
<evidence type="ECO:0000256" key="3">
    <source>
        <dbReference type="ARBA" id="ARBA00016337"/>
    </source>
</evidence>
<evidence type="ECO:0000256" key="5">
    <source>
        <dbReference type="ARBA" id="ARBA00022519"/>
    </source>
</evidence>
<dbReference type="RefSeq" id="WP_348827334.1">
    <property type="nucleotide sequence ID" value="NZ_CP098827.1"/>
</dbReference>
<dbReference type="GO" id="GO:0046872">
    <property type="term" value="F:metal ion binding"/>
    <property type="evidence" value="ECO:0007669"/>
    <property type="project" value="UniProtKB-UniRule"/>
</dbReference>
<evidence type="ECO:0000256" key="15">
    <source>
        <dbReference type="ARBA" id="ARBA00031306"/>
    </source>
</evidence>
<keyword evidence="5 20" id="KW-0997">Cell inner membrane</keyword>
<dbReference type="SUPFAM" id="SSF143631">
    <property type="entry name" value="ApbE-like"/>
    <property type="match status" value="1"/>
</dbReference>
<accession>A0AAU7KI17</accession>
<dbReference type="PROSITE" id="PS51257">
    <property type="entry name" value="PROKAR_LIPOPROTEIN"/>
    <property type="match status" value="1"/>
</dbReference>
<feature type="chain" id="PRO_5043107051" description="FAD:protein FMN transferase" evidence="20">
    <location>
        <begin position="32"/>
        <end position="369"/>
    </location>
</feature>
<protein>
    <recommendedName>
        <fullName evidence="3 18">FAD:protein FMN transferase</fullName>
        <ecNumber evidence="2 18">2.7.1.180</ecNumber>
    </recommendedName>
    <alternativeName>
        <fullName evidence="15 18">Flavin transferase</fullName>
    </alternativeName>
</protein>
<gene>
    <name evidence="21" type="ORF">NFG58_21370</name>
</gene>